<dbReference type="Proteomes" id="UP001482620">
    <property type="component" value="Unassembled WGS sequence"/>
</dbReference>
<evidence type="ECO:0000313" key="2">
    <source>
        <dbReference type="EMBL" id="MEQ2225825.1"/>
    </source>
</evidence>
<gene>
    <name evidence="2" type="ORF">ILYODFUR_021432</name>
</gene>
<feature type="compositionally biased region" description="Low complexity" evidence="1">
    <location>
        <begin position="96"/>
        <end position="111"/>
    </location>
</feature>
<feature type="region of interest" description="Disordered" evidence="1">
    <location>
        <begin position="150"/>
        <end position="172"/>
    </location>
</feature>
<feature type="region of interest" description="Disordered" evidence="1">
    <location>
        <begin position="69"/>
        <end position="111"/>
    </location>
</feature>
<evidence type="ECO:0000313" key="3">
    <source>
        <dbReference type="Proteomes" id="UP001482620"/>
    </source>
</evidence>
<proteinExistence type="predicted"/>
<organism evidence="2 3">
    <name type="scientific">Ilyodon furcidens</name>
    <name type="common">goldbreast splitfin</name>
    <dbReference type="NCBI Taxonomy" id="33524"/>
    <lineage>
        <taxon>Eukaryota</taxon>
        <taxon>Metazoa</taxon>
        <taxon>Chordata</taxon>
        <taxon>Craniata</taxon>
        <taxon>Vertebrata</taxon>
        <taxon>Euteleostomi</taxon>
        <taxon>Actinopterygii</taxon>
        <taxon>Neopterygii</taxon>
        <taxon>Teleostei</taxon>
        <taxon>Neoteleostei</taxon>
        <taxon>Acanthomorphata</taxon>
        <taxon>Ovalentaria</taxon>
        <taxon>Atherinomorphae</taxon>
        <taxon>Cyprinodontiformes</taxon>
        <taxon>Goodeidae</taxon>
        <taxon>Ilyodon</taxon>
    </lineage>
</organism>
<accession>A0ABV0SYW6</accession>
<feature type="compositionally biased region" description="Basic and acidic residues" evidence="1">
    <location>
        <begin position="69"/>
        <end position="78"/>
    </location>
</feature>
<evidence type="ECO:0000256" key="1">
    <source>
        <dbReference type="SAM" id="MobiDB-lite"/>
    </source>
</evidence>
<reference evidence="2 3" key="1">
    <citation type="submission" date="2021-06" db="EMBL/GenBank/DDBJ databases">
        <authorList>
            <person name="Palmer J.M."/>
        </authorList>
    </citation>
    <scope>NUCLEOTIDE SEQUENCE [LARGE SCALE GENOMIC DNA]</scope>
    <source>
        <strain evidence="3">if_2019</strain>
        <tissue evidence="2">Muscle</tissue>
    </source>
</reference>
<dbReference type="EMBL" id="JAHRIQ010013869">
    <property type="protein sequence ID" value="MEQ2225825.1"/>
    <property type="molecule type" value="Genomic_DNA"/>
</dbReference>
<keyword evidence="3" id="KW-1185">Reference proteome</keyword>
<name>A0ABV0SYW6_9TELE</name>
<feature type="compositionally biased region" description="Polar residues" evidence="1">
    <location>
        <begin position="153"/>
        <end position="164"/>
    </location>
</feature>
<sequence length="172" mass="18864">MLPACLHSGVLRCTHPDRMFPPNTDPADEQKADALDRWVQRQMEEAMRHLPKDLEVLPSPLLLDQMEREAAQRQRVREGCSFPPPQLRRSLPAPVPAAKPSSSSRRKNPWSAAVVKSGAVVSLPTDVKAVASNPATVLWQTLLSARLAAPLPKSSSHSPAQDSEATPEELEE</sequence>
<protein>
    <submittedName>
        <fullName evidence="2">Uncharacterized protein</fullName>
    </submittedName>
</protein>
<comment type="caution">
    <text evidence="2">The sequence shown here is derived from an EMBL/GenBank/DDBJ whole genome shotgun (WGS) entry which is preliminary data.</text>
</comment>